<dbReference type="STRING" id="443610.VE25_12300"/>
<accession>A0A0F5FRY0</accession>
<evidence type="ECO:0000256" key="4">
    <source>
        <dbReference type="ARBA" id="ARBA00022496"/>
    </source>
</evidence>
<dbReference type="Proteomes" id="UP000033632">
    <property type="component" value="Unassembled WGS sequence"/>
</dbReference>
<dbReference type="PANTHER" id="PTHR30532:SF24">
    <property type="entry name" value="FERRIC ENTEROBACTIN-BINDING PERIPLASMIC PROTEIN FEPB"/>
    <property type="match status" value="1"/>
</dbReference>
<evidence type="ECO:0000256" key="1">
    <source>
        <dbReference type="ARBA" id="ARBA00004196"/>
    </source>
</evidence>
<evidence type="ECO:0000256" key="6">
    <source>
        <dbReference type="SAM" id="SignalP"/>
    </source>
</evidence>
<evidence type="ECO:0000313" key="8">
    <source>
        <dbReference type="EMBL" id="KKB11573.1"/>
    </source>
</evidence>
<dbReference type="Gene3D" id="3.40.50.1980">
    <property type="entry name" value="Nitrogenase molybdenum iron protein domain"/>
    <property type="match status" value="2"/>
</dbReference>
<dbReference type="SUPFAM" id="SSF53807">
    <property type="entry name" value="Helical backbone' metal receptor"/>
    <property type="match status" value="1"/>
</dbReference>
<name>A0A0F5FRY0_9HYPH</name>
<comment type="similarity">
    <text evidence="2">Belongs to the bacterial solute-binding protein 8 family.</text>
</comment>
<dbReference type="Pfam" id="PF01497">
    <property type="entry name" value="Peripla_BP_2"/>
    <property type="match status" value="1"/>
</dbReference>
<keyword evidence="9" id="KW-1185">Reference proteome</keyword>
<dbReference type="PATRIC" id="fig|443610.3.peg.670"/>
<dbReference type="InterPro" id="IPR002491">
    <property type="entry name" value="ABC_transptr_periplasmic_BD"/>
</dbReference>
<feature type="signal peptide" evidence="6">
    <location>
        <begin position="1"/>
        <end position="16"/>
    </location>
</feature>
<reference evidence="8 9" key="1">
    <citation type="submission" date="2015-03" db="EMBL/GenBank/DDBJ databases">
        <authorList>
            <person name="Hassan Y.I."/>
            <person name="Lepp D."/>
            <person name="Li X.-Z."/>
            <person name="Zhou T."/>
        </authorList>
    </citation>
    <scope>NUCLEOTIDE SEQUENCE [LARGE SCALE GENOMIC DNA]</scope>
    <source>
        <strain evidence="8 9">BD-c194</strain>
    </source>
</reference>
<dbReference type="GO" id="GO:1901678">
    <property type="term" value="P:iron coordination entity transport"/>
    <property type="evidence" value="ECO:0007669"/>
    <property type="project" value="UniProtKB-ARBA"/>
</dbReference>
<feature type="domain" description="Fe/B12 periplasmic-binding" evidence="7">
    <location>
        <begin position="39"/>
        <end position="313"/>
    </location>
</feature>
<evidence type="ECO:0000256" key="5">
    <source>
        <dbReference type="ARBA" id="ARBA00022729"/>
    </source>
</evidence>
<sequence>MLALGAYVLGALAASAQSVFPVTIEHVYGQTTIEAEPQRIGTWGWGNEDAAIALGVVPVGIPFQSYGGGDDGIQPWIEEALDAAGAPAPTMLDNTGEPPVEQIAALQPDLILAVFSGITEEQYALLSAIAPTVAYTGEAWSTPWQEVTRIVGNAIGKPEEGEALVAQTEQWLADEVAKHPALEEITFASANDYDGAIAVYAPFDARMKFLTDLGLELDPSVAELAPAGGEFFYSLSYELFDELKGDIFVTYYEEQSALDEFLAKAYAQTYPPIRNGGLAALVGTENVAAVSPPSALSLRWGFPTYLGVLAEAAENVTN</sequence>
<comment type="caution">
    <text evidence="8">The sequence shown here is derived from an EMBL/GenBank/DDBJ whole genome shotgun (WGS) entry which is preliminary data.</text>
</comment>
<organism evidence="8 9">
    <name type="scientific">Devosia geojensis</name>
    <dbReference type="NCBI Taxonomy" id="443610"/>
    <lineage>
        <taxon>Bacteria</taxon>
        <taxon>Pseudomonadati</taxon>
        <taxon>Pseudomonadota</taxon>
        <taxon>Alphaproteobacteria</taxon>
        <taxon>Hyphomicrobiales</taxon>
        <taxon>Devosiaceae</taxon>
        <taxon>Devosia</taxon>
    </lineage>
</organism>
<proteinExistence type="inferred from homology"/>
<dbReference type="InterPro" id="IPR051313">
    <property type="entry name" value="Bact_iron-sidero_bind"/>
</dbReference>
<dbReference type="PROSITE" id="PS50983">
    <property type="entry name" value="FE_B12_PBP"/>
    <property type="match status" value="1"/>
</dbReference>
<evidence type="ECO:0000256" key="2">
    <source>
        <dbReference type="ARBA" id="ARBA00008814"/>
    </source>
</evidence>
<keyword evidence="4" id="KW-0406">Ion transport</keyword>
<dbReference type="EMBL" id="JZEX01000113">
    <property type="protein sequence ID" value="KKB11573.1"/>
    <property type="molecule type" value="Genomic_DNA"/>
</dbReference>
<gene>
    <name evidence="8" type="ORF">VE25_12300</name>
</gene>
<keyword evidence="4" id="KW-0410">Iron transport</keyword>
<keyword evidence="3" id="KW-0813">Transport</keyword>
<evidence type="ECO:0000256" key="3">
    <source>
        <dbReference type="ARBA" id="ARBA00022448"/>
    </source>
</evidence>
<evidence type="ECO:0000259" key="7">
    <source>
        <dbReference type="PROSITE" id="PS50983"/>
    </source>
</evidence>
<keyword evidence="4" id="KW-0408">Iron</keyword>
<evidence type="ECO:0000313" key="9">
    <source>
        <dbReference type="Proteomes" id="UP000033632"/>
    </source>
</evidence>
<dbReference type="GO" id="GO:0030288">
    <property type="term" value="C:outer membrane-bounded periplasmic space"/>
    <property type="evidence" value="ECO:0007669"/>
    <property type="project" value="TreeGrafter"/>
</dbReference>
<dbReference type="PANTHER" id="PTHR30532">
    <property type="entry name" value="IRON III DICITRATE-BINDING PERIPLASMIC PROTEIN"/>
    <property type="match status" value="1"/>
</dbReference>
<dbReference type="AlphaFoldDB" id="A0A0F5FRY0"/>
<feature type="chain" id="PRO_5002486690" evidence="6">
    <location>
        <begin position="17"/>
        <end position="318"/>
    </location>
</feature>
<dbReference type="CDD" id="cd01146">
    <property type="entry name" value="FhuD"/>
    <property type="match status" value="1"/>
</dbReference>
<keyword evidence="5 6" id="KW-0732">Signal</keyword>
<protein>
    <submittedName>
        <fullName evidence="8">Iron ABC transporter substrate-binding protein</fullName>
    </submittedName>
</protein>
<comment type="subcellular location">
    <subcellularLocation>
        <location evidence="1">Cell envelope</location>
    </subcellularLocation>
</comment>